<dbReference type="GO" id="GO:0005886">
    <property type="term" value="C:plasma membrane"/>
    <property type="evidence" value="ECO:0007669"/>
    <property type="project" value="UniProtKB-SubCell"/>
</dbReference>
<gene>
    <name evidence="9 11" type="primary">ftsQ</name>
    <name evidence="11" type="ORF">Lnau_2837</name>
</gene>
<evidence type="ECO:0000256" key="1">
    <source>
        <dbReference type="ARBA" id="ARBA00004370"/>
    </source>
</evidence>
<feature type="domain" description="POTRA" evidence="10">
    <location>
        <begin position="39"/>
        <end position="108"/>
    </location>
</feature>
<dbReference type="Gene3D" id="3.40.50.11690">
    <property type="entry name" value="Cell division protein FtsQ/DivIB"/>
    <property type="match status" value="1"/>
</dbReference>
<keyword evidence="5 9" id="KW-0812">Transmembrane</keyword>
<comment type="similarity">
    <text evidence="9">Belongs to the FtsQ/DivIB family. FtsQ subfamily.</text>
</comment>
<keyword evidence="12" id="KW-1185">Reference proteome</keyword>
<dbReference type="GO" id="GO:0043093">
    <property type="term" value="P:FtsZ-dependent cytokinesis"/>
    <property type="evidence" value="ECO:0007669"/>
    <property type="project" value="UniProtKB-UniRule"/>
</dbReference>
<evidence type="ECO:0000256" key="6">
    <source>
        <dbReference type="ARBA" id="ARBA00022989"/>
    </source>
</evidence>
<comment type="subunit">
    <text evidence="9">Part of a complex composed of FtsB, FtsL and FtsQ.</text>
</comment>
<keyword evidence="3 9" id="KW-0997">Cell inner membrane</keyword>
<dbReference type="RefSeq" id="WP_058505801.1">
    <property type="nucleotide sequence ID" value="NZ_CAAAIF010000003.1"/>
</dbReference>
<dbReference type="Gene3D" id="3.10.20.310">
    <property type="entry name" value="membrane protein fhac"/>
    <property type="match status" value="1"/>
</dbReference>
<dbReference type="Proteomes" id="UP000054725">
    <property type="component" value="Unassembled WGS sequence"/>
</dbReference>
<feature type="transmembrane region" description="Helical" evidence="9">
    <location>
        <begin position="12"/>
        <end position="33"/>
    </location>
</feature>
<protein>
    <recommendedName>
        <fullName evidence="9">Cell division protein FtsQ</fullName>
    </recommendedName>
</protein>
<dbReference type="InterPro" id="IPR034746">
    <property type="entry name" value="POTRA"/>
</dbReference>
<dbReference type="Pfam" id="PF08478">
    <property type="entry name" value="POTRA_1"/>
    <property type="match status" value="1"/>
</dbReference>
<dbReference type="GO" id="GO:0090529">
    <property type="term" value="P:cell septum assembly"/>
    <property type="evidence" value="ECO:0007669"/>
    <property type="project" value="InterPro"/>
</dbReference>
<evidence type="ECO:0000256" key="7">
    <source>
        <dbReference type="ARBA" id="ARBA00023136"/>
    </source>
</evidence>
<dbReference type="InterPro" id="IPR026579">
    <property type="entry name" value="FtsQ"/>
</dbReference>
<organism evidence="11 12">
    <name type="scientific">Legionella nautarum</name>
    <dbReference type="NCBI Taxonomy" id="45070"/>
    <lineage>
        <taxon>Bacteria</taxon>
        <taxon>Pseudomonadati</taxon>
        <taxon>Pseudomonadota</taxon>
        <taxon>Gammaproteobacteria</taxon>
        <taxon>Legionellales</taxon>
        <taxon>Legionellaceae</taxon>
        <taxon>Legionella</taxon>
    </lineage>
</organism>
<name>A0A0W0WLH5_9GAMM</name>
<dbReference type="PROSITE" id="PS51779">
    <property type="entry name" value="POTRA"/>
    <property type="match status" value="1"/>
</dbReference>
<dbReference type="PANTHER" id="PTHR35851">
    <property type="entry name" value="CELL DIVISION PROTEIN FTSQ"/>
    <property type="match status" value="1"/>
</dbReference>
<dbReference type="EMBL" id="LNYO01000024">
    <property type="protein sequence ID" value="KTD33189.1"/>
    <property type="molecule type" value="Genomic_DNA"/>
</dbReference>
<keyword evidence="7 9" id="KW-0472">Membrane</keyword>
<dbReference type="InterPro" id="IPR013685">
    <property type="entry name" value="POTRA_FtsQ_type"/>
</dbReference>
<evidence type="ECO:0000313" key="12">
    <source>
        <dbReference type="Proteomes" id="UP000054725"/>
    </source>
</evidence>
<keyword evidence="8 9" id="KW-0131">Cell cycle</keyword>
<keyword evidence="6 9" id="KW-1133">Transmembrane helix</keyword>
<sequence>MGAETGRLRNTGFLMLLVAAAFILVAKLLYSYASDPQRFPINTVKIVASYQHITHKQLESILTGYLSSSFFTLSVHRLYADLAALDWANKVQIERLWPDTLKITLVEKIPVATWNDGLMTEEGEIFNKGGALSDSSLPHFIGPINQQKEVLQVYKKMSKILSIYGLHAAALEWRNNHAWELTLANGLQLHLGKRDLDTRIIRFCKAYPAVFAERADQLASVDLRYPRGMAVQWKNKQVNA</sequence>
<evidence type="ECO:0000256" key="3">
    <source>
        <dbReference type="ARBA" id="ARBA00022519"/>
    </source>
</evidence>
<keyword evidence="4 9" id="KW-0132">Cell division</keyword>
<dbReference type="InterPro" id="IPR005548">
    <property type="entry name" value="Cell_div_FtsQ/DivIB_C"/>
</dbReference>
<evidence type="ECO:0000313" key="11">
    <source>
        <dbReference type="EMBL" id="KTD33189.1"/>
    </source>
</evidence>
<dbReference type="AlphaFoldDB" id="A0A0W0WLH5"/>
<dbReference type="HAMAP" id="MF_00911">
    <property type="entry name" value="FtsQ_subfam"/>
    <property type="match status" value="1"/>
</dbReference>
<comment type="function">
    <text evidence="9">Essential cell division protein. May link together the upstream cell division proteins, which are predominantly cytoplasmic, with the downstream cell division proteins, which are predominantly periplasmic. May control correct divisome assembly.</text>
</comment>
<evidence type="ECO:0000256" key="8">
    <source>
        <dbReference type="ARBA" id="ARBA00023306"/>
    </source>
</evidence>
<dbReference type="InterPro" id="IPR045335">
    <property type="entry name" value="FtsQ_C_sf"/>
</dbReference>
<evidence type="ECO:0000256" key="9">
    <source>
        <dbReference type="HAMAP-Rule" id="MF_00911"/>
    </source>
</evidence>
<dbReference type="PANTHER" id="PTHR35851:SF1">
    <property type="entry name" value="CELL DIVISION PROTEIN FTSQ"/>
    <property type="match status" value="1"/>
</dbReference>
<dbReference type="STRING" id="45070.Lnau_2837"/>
<proteinExistence type="inferred from homology"/>
<dbReference type="Pfam" id="PF03799">
    <property type="entry name" value="FtsQ_DivIB_C"/>
    <property type="match status" value="1"/>
</dbReference>
<evidence type="ECO:0000259" key="10">
    <source>
        <dbReference type="PROSITE" id="PS51779"/>
    </source>
</evidence>
<keyword evidence="2 9" id="KW-1003">Cell membrane</keyword>
<evidence type="ECO:0000256" key="5">
    <source>
        <dbReference type="ARBA" id="ARBA00022692"/>
    </source>
</evidence>
<dbReference type="OrthoDB" id="9790370at2"/>
<accession>A0A0W0WLH5</accession>
<evidence type="ECO:0000256" key="4">
    <source>
        <dbReference type="ARBA" id="ARBA00022618"/>
    </source>
</evidence>
<reference evidence="11 12" key="1">
    <citation type="submission" date="2015-11" db="EMBL/GenBank/DDBJ databases">
        <title>Genomic analysis of 38 Legionella species identifies large and diverse effector repertoires.</title>
        <authorList>
            <person name="Burstein D."/>
            <person name="Amaro F."/>
            <person name="Zusman T."/>
            <person name="Lifshitz Z."/>
            <person name="Cohen O."/>
            <person name="Gilbert J.A."/>
            <person name="Pupko T."/>
            <person name="Shuman H.A."/>
            <person name="Segal G."/>
        </authorList>
    </citation>
    <scope>NUCLEOTIDE SEQUENCE [LARGE SCALE GENOMIC DNA]</scope>
    <source>
        <strain evidence="11 12">ATCC 49506</strain>
    </source>
</reference>
<comment type="caution">
    <text evidence="11">The sequence shown here is derived from an EMBL/GenBank/DDBJ whole genome shotgun (WGS) entry which is preliminary data.</text>
</comment>
<comment type="subcellular location">
    <subcellularLocation>
        <location evidence="9">Cell inner membrane</location>
        <topology evidence="9">Single-pass type II membrane protein</topology>
    </subcellularLocation>
    <subcellularLocation>
        <location evidence="1">Membrane</location>
    </subcellularLocation>
    <text evidence="9">Localizes to the division septum.</text>
</comment>
<dbReference type="GO" id="GO:0032153">
    <property type="term" value="C:cell division site"/>
    <property type="evidence" value="ECO:0007669"/>
    <property type="project" value="UniProtKB-UniRule"/>
</dbReference>
<dbReference type="PATRIC" id="fig|45070.6.peg.2991"/>
<evidence type="ECO:0000256" key="2">
    <source>
        <dbReference type="ARBA" id="ARBA00022475"/>
    </source>
</evidence>